<dbReference type="SMART" id="SM00409">
    <property type="entry name" value="IG"/>
    <property type="match status" value="3"/>
</dbReference>
<feature type="region of interest" description="Disordered" evidence="4">
    <location>
        <begin position="951"/>
        <end position="972"/>
    </location>
</feature>
<feature type="domain" description="Ig-like" evidence="6">
    <location>
        <begin position="80"/>
        <end position="174"/>
    </location>
</feature>
<dbReference type="RefSeq" id="XP_014053094.2">
    <property type="nucleotide sequence ID" value="XM_014197619.2"/>
</dbReference>
<dbReference type="Gene3D" id="2.60.40.10">
    <property type="entry name" value="Immunoglobulins"/>
    <property type="match status" value="5"/>
</dbReference>
<dbReference type="InterPro" id="IPR013098">
    <property type="entry name" value="Ig_I-set"/>
</dbReference>
<keyword evidence="8" id="KW-1185">Reference proteome</keyword>
<dbReference type="GeneID" id="106603667"/>
<feature type="region of interest" description="Disordered" evidence="4">
    <location>
        <begin position="36"/>
        <end position="71"/>
    </location>
</feature>
<evidence type="ECO:0000313" key="9">
    <source>
        <dbReference type="RefSeq" id="XP_014053094.2"/>
    </source>
</evidence>
<feature type="domain" description="Fibronectin type-III" evidence="7">
    <location>
        <begin position="481"/>
        <end position="579"/>
    </location>
</feature>
<gene>
    <name evidence="9 10" type="primary">LOC106603667</name>
</gene>
<evidence type="ECO:0000256" key="1">
    <source>
        <dbReference type="ARBA" id="ARBA00022737"/>
    </source>
</evidence>
<dbReference type="SUPFAM" id="SSF49265">
    <property type="entry name" value="Fibronectin type III"/>
    <property type="match status" value="1"/>
</dbReference>
<reference evidence="9 10" key="1">
    <citation type="submission" date="2025-05" db="UniProtKB">
        <authorList>
            <consortium name="RefSeq"/>
        </authorList>
    </citation>
    <scope>IDENTIFICATION</scope>
</reference>
<dbReference type="GO" id="GO:0098609">
    <property type="term" value="P:cell-cell adhesion"/>
    <property type="evidence" value="ECO:0007669"/>
    <property type="project" value="TreeGrafter"/>
</dbReference>
<feature type="chain" id="PRO_5010814414" evidence="5">
    <location>
        <begin position="20"/>
        <end position="1249"/>
    </location>
</feature>
<feature type="compositionally biased region" description="Basic residues" evidence="4">
    <location>
        <begin position="51"/>
        <end position="70"/>
    </location>
</feature>
<dbReference type="SMART" id="SM00060">
    <property type="entry name" value="FN3"/>
    <property type="match status" value="2"/>
</dbReference>
<evidence type="ECO:0000259" key="6">
    <source>
        <dbReference type="PROSITE" id="PS50835"/>
    </source>
</evidence>
<dbReference type="Proteomes" id="UP001652741">
    <property type="component" value="Chromosome ssa04"/>
</dbReference>
<evidence type="ECO:0000256" key="5">
    <source>
        <dbReference type="SAM" id="SignalP"/>
    </source>
</evidence>
<feature type="compositionally biased region" description="Polar residues" evidence="4">
    <location>
        <begin position="876"/>
        <end position="888"/>
    </location>
</feature>
<dbReference type="InterPro" id="IPR007110">
    <property type="entry name" value="Ig-like_dom"/>
</dbReference>
<dbReference type="CDD" id="cd00063">
    <property type="entry name" value="FN3"/>
    <property type="match status" value="1"/>
</dbReference>
<dbReference type="InterPro" id="IPR003961">
    <property type="entry name" value="FN3_dom"/>
</dbReference>
<accession>A0A1S3RLB7</accession>
<keyword evidence="1" id="KW-0677">Repeat</keyword>
<keyword evidence="5" id="KW-0732">Signal</keyword>
<dbReference type="SUPFAM" id="SSF48726">
    <property type="entry name" value="Immunoglobulin"/>
    <property type="match status" value="3"/>
</dbReference>
<dbReference type="InterPro" id="IPR036179">
    <property type="entry name" value="Ig-like_dom_sf"/>
</dbReference>
<keyword evidence="3" id="KW-0393">Immunoglobulin domain</keyword>
<dbReference type="AlphaFoldDB" id="A0A1S3RLB7"/>
<evidence type="ECO:0000313" key="10">
    <source>
        <dbReference type="RefSeq" id="XP_014053095.2"/>
    </source>
</evidence>
<feature type="domain" description="Ig-like" evidence="6">
    <location>
        <begin position="182"/>
        <end position="269"/>
    </location>
</feature>
<dbReference type="PANTHER" id="PTHR44170">
    <property type="entry name" value="PROTEIN SIDEKICK"/>
    <property type="match status" value="1"/>
</dbReference>
<dbReference type="PROSITE" id="PS50835">
    <property type="entry name" value="IG_LIKE"/>
    <property type="match status" value="3"/>
</dbReference>
<dbReference type="KEGG" id="sasa:106603667"/>
<evidence type="ECO:0000256" key="4">
    <source>
        <dbReference type="SAM" id="MobiDB-lite"/>
    </source>
</evidence>
<dbReference type="PANTHER" id="PTHR44170:SF11">
    <property type="entry name" value="ROUNDABOUT HOMOLOG 4"/>
    <property type="match status" value="1"/>
</dbReference>
<dbReference type="Pfam" id="PF13927">
    <property type="entry name" value="Ig_3"/>
    <property type="match status" value="1"/>
</dbReference>
<name>A0A1S3RLB7_SALSA</name>
<dbReference type="InterPro" id="IPR013783">
    <property type="entry name" value="Ig-like_fold"/>
</dbReference>
<feature type="domain" description="Ig-like" evidence="6">
    <location>
        <begin position="274"/>
        <end position="358"/>
    </location>
</feature>
<dbReference type="PROSITE" id="PS50853">
    <property type="entry name" value="FN3"/>
    <property type="match status" value="2"/>
</dbReference>
<evidence type="ECO:0000256" key="2">
    <source>
        <dbReference type="ARBA" id="ARBA00023157"/>
    </source>
</evidence>
<feature type="domain" description="Fibronectin type-III" evidence="7">
    <location>
        <begin position="380"/>
        <end position="476"/>
    </location>
</feature>
<protein>
    <submittedName>
        <fullName evidence="9 10">Roundabout homolog 1-like isoform X1</fullName>
    </submittedName>
</protein>
<evidence type="ECO:0000259" key="7">
    <source>
        <dbReference type="PROSITE" id="PS50853"/>
    </source>
</evidence>
<dbReference type="SMART" id="SM00408">
    <property type="entry name" value="IGc2"/>
    <property type="match status" value="3"/>
</dbReference>
<feature type="region of interest" description="Disordered" evidence="4">
    <location>
        <begin position="864"/>
        <end position="895"/>
    </location>
</feature>
<keyword evidence="2" id="KW-1015">Disulfide bond</keyword>
<dbReference type="RefSeq" id="XP_014053095.2">
    <property type="nucleotide sequence ID" value="XM_014197620.2"/>
</dbReference>
<organism evidence="8 10">
    <name type="scientific">Salmo salar</name>
    <name type="common">Atlantic salmon</name>
    <dbReference type="NCBI Taxonomy" id="8030"/>
    <lineage>
        <taxon>Eukaryota</taxon>
        <taxon>Metazoa</taxon>
        <taxon>Chordata</taxon>
        <taxon>Craniata</taxon>
        <taxon>Vertebrata</taxon>
        <taxon>Euteleostomi</taxon>
        <taxon>Actinopterygii</taxon>
        <taxon>Neopterygii</taxon>
        <taxon>Teleostei</taxon>
        <taxon>Protacanthopterygii</taxon>
        <taxon>Salmoniformes</taxon>
        <taxon>Salmonidae</taxon>
        <taxon>Salmoninae</taxon>
        <taxon>Salmo</taxon>
    </lineage>
</organism>
<proteinExistence type="predicted"/>
<feature type="signal peptide" evidence="5">
    <location>
        <begin position="1"/>
        <end position="19"/>
    </location>
</feature>
<dbReference type="Pfam" id="PF00041">
    <property type="entry name" value="fn3"/>
    <property type="match status" value="1"/>
</dbReference>
<dbReference type="InterPro" id="IPR003599">
    <property type="entry name" value="Ig_sub"/>
</dbReference>
<dbReference type="InterPro" id="IPR003598">
    <property type="entry name" value="Ig_sub2"/>
</dbReference>
<sequence length="1249" mass="137762">MQVGRWLLWVTWLYTWAEGSRQCQCQCTCIPEPGLAEGSKTPVKEHDRHRLEHRQHRPHRDKPHRRKGSRLRTDVVEVPPRIVHHPSDVVVKVGSPATLSCRADGTPEPSIEWLRNGQPLEMDKLDSQLRPIVLSEGSLFFLSVVPGRRSQSHEGVYACMARNSAGKATSRNASLYIAALREDFRVQPSDVEVAVGEVVVMNCSPPVGHPEPNAIWRKDGVPINNTNPHYTELNGKLIIAPAQKNDSGVYICVASNTMGVRESRAARLSVLAKPVLVLKPQDVSVGTGENAQFYCEAKGDPMPAVEWSREQGPLPNGRYLVNPDQSLQIHYVTPQDSGRYTCTAVNDVGVVTASAQLVVEEAASTRQRDLHRELSDLRIALENVTVLTPNSNMSQVQWKLQSFPTQPQYLDGFEVLCRSLLPASSDWAAKRVPLPNFQTLVGPLKRGYKYEFKVRPYGSSLYGRESNTRHLRVPETVPSAPPQAVSITMAPDHNETVYVTWEPPPHKAHNGIIQGYQLWCVQLEEQQYLNWTVDSGTHSLEINPLYPGKEYWVQVAAVNGAGVGVQSDPHRLVIDSRQSGAPQSDSPSRDLTQVLAVLRDPVFIGSVGALLWCVLMVTAFCLYRRHTRSGEHLGRGHGKAKGLYRLASEDLIIKHRMAAPDSPWISGAWRPTQSGEKYQGMWAQSQENPGFRKTKLPITAKKDPGSLDSAVPIVPDSCGVYGTFYVDLTGNGLKTFNSPTRCPKRPHCHTTSSSHYSQHGAEAVRTAVKTTLVKDGQVLPPAQPKMGVLKESWEKNYKRELHAVNSAPLVSSRSQALAVRGVPYKQRLSHLPPGGRSECVKPLASSQFLHHSASLHLVDMLPTPPPLPMDDTTDTHSLTSEEGSSRSTKLMVDDGSHQSVCAASGLRGPPSNTTGFPSYSRLSTASYCLSLDEEQDMTMTSQEVTQYLELSPKAERRSTMPENPPSSSLSRPFSLTPTLGYICGLLPSDQLEDRLTDDQESQPMGSLRARLQNTPLSLCSEWEGSMWNGWGSVSEGNMANSARTSFISSSDGSFMNDANFACVLATVAAESMSGASFSGKTTRENTSLPRRHPSVPCSIRLQMKERSVSGSWIPCPFGTGVQPGWRRWRRSTVPSTPPRQMHPPPATPGGIVVLTVTVRTAEPPEGVGFEDEGVGQVQPHSDDWLDDTFFVKSISMPRHAFHLLMICKVLIENQEKNYVVLCFVHELGGGLCFPVSGLQQVMSRRCNWE</sequence>
<dbReference type="Pfam" id="PF07679">
    <property type="entry name" value="I-set"/>
    <property type="match status" value="2"/>
</dbReference>
<dbReference type="GO" id="GO:0016020">
    <property type="term" value="C:membrane"/>
    <property type="evidence" value="ECO:0007669"/>
    <property type="project" value="UniProtKB-SubCell"/>
</dbReference>
<evidence type="ECO:0000256" key="3">
    <source>
        <dbReference type="ARBA" id="ARBA00023319"/>
    </source>
</evidence>
<dbReference type="InterPro" id="IPR036116">
    <property type="entry name" value="FN3_sf"/>
</dbReference>
<evidence type="ECO:0000313" key="8">
    <source>
        <dbReference type="Proteomes" id="UP001652741"/>
    </source>
</evidence>